<dbReference type="EMBL" id="KQ964258">
    <property type="protein sequence ID" value="KXJ88582.1"/>
    <property type="molecule type" value="Genomic_DNA"/>
</dbReference>
<organism evidence="1 2">
    <name type="scientific">Microdochium bolleyi</name>
    <dbReference type="NCBI Taxonomy" id="196109"/>
    <lineage>
        <taxon>Eukaryota</taxon>
        <taxon>Fungi</taxon>
        <taxon>Dikarya</taxon>
        <taxon>Ascomycota</taxon>
        <taxon>Pezizomycotina</taxon>
        <taxon>Sordariomycetes</taxon>
        <taxon>Xylariomycetidae</taxon>
        <taxon>Xylariales</taxon>
        <taxon>Microdochiaceae</taxon>
        <taxon>Microdochium</taxon>
    </lineage>
</organism>
<accession>A0A136IUJ6</accession>
<evidence type="ECO:0000313" key="1">
    <source>
        <dbReference type="EMBL" id="KXJ88582.1"/>
    </source>
</evidence>
<dbReference type="InParanoid" id="A0A136IUJ6"/>
<reference evidence="2" key="1">
    <citation type="submission" date="2016-02" db="EMBL/GenBank/DDBJ databases">
        <title>Draft genome sequence of Microdochium bolleyi, a fungal endophyte of beachgrass.</title>
        <authorList>
            <consortium name="DOE Joint Genome Institute"/>
            <person name="David A.S."/>
            <person name="May G."/>
            <person name="Haridas S."/>
            <person name="Lim J."/>
            <person name="Wang M."/>
            <person name="Labutti K."/>
            <person name="Lipzen A."/>
            <person name="Barry K."/>
            <person name="Grigoriev I.V."/>
        </authorList>
    </citation>
    <scope>NUCLEOTIDE SEQUENCE [LARGE SCALE GENOMIC DNA]</scope>
    <source>
        <strain evidence="2">J235TASD1</strain>
    </source>
</reference>
<evidence type="ECO:0000313" key="2">
    <source>
        <dbReference type="Proteomes" id="UP000070501"/>
    </source>
</evidence>
<gene>
    <name evidence="1" type="ORF">Micbo1qcDRAFT_18059</name>
</gene>
<sequence>MLWKARIYRHFGDWTRRRKLLLIVCKVSTAGPAQAVWSGQHFKYKHPMTKPAGFSLFAASQKPADKPDPSLSDSRMISIVLKAAEQGPWKALW</sequence>
<dbReference type="AlphaFoldDB" id="A0A136IUJ6"/>
<name>A0A136IUJ6_9PEZI</name>
<proteinExistence type="predicted"/>
<protein>
    <submittedName>
        <fullName evidence="1">Uncharacterized protein</fullName>
    </submittedName>
</protein>
<keyword evidence="2" id="KW-1185">Reference proteome</keyword>
<dbReference type="Proteomes" id="UP000070501">
    <property type="component" value="Unassembled WGS sequence"/>
</dbReference>